<evidence type="ECO:0000313" key="3">
    <source>
        <dbReference type="Proteomes" id="UP000245838"/>
    </source>
</evidence>
<gene>
    <name evidence="2" type="primary">proY_2</name>
    <name evidence="2" type="ORF">SGGMMB4_01487</name>
</gene>
<evidence type="ECO:0000313" key="2">
    <source>
        <dbReference type="EMBL" id="CRL44384.1"/>
    </source>
</evidence>
<accession>A0A193QGS6</accession>
<keyword evidence="1" id="KW-0812">Transmembrane</keyword>
<protein>
    <submittedName>
        <fullName evidence="2">Proline-specific permease ProY</fullName>
    </submittedName>
</protein>
<organism evidence="2 3">
    <name type="scientific">Sodalis glossinidius (strain morsitans)</name>
    <dbReference type="NCBI Taxonomy" id="343509"/>
    <lineage>
        <taxon>Bacteria</taxon>
        <taxon>Pseudomonadati</taxon>
        <taxon>Pseudomonadota</taxon>
        <taxon>Gammaproteobacteria</taxon>
        <taxon>Enterobacterales</taxon>
        <taxon>Bruguierivoracaceae</taxon>
        <taxon>Sodalis</taxon>
    </lineage>
</organism>
<feature type="transmembrane region" description="Helical" evidence="1">
    <location>
        <begin position="54"/>
        <end position="70"/>
    </location>
</feature>
<proteinExistence type="predicted"/>
<keyword evidence="1" id="KW-0472">Membrane</keyword>
<keyword evidence="1" id="KW-1133">Transmembrane helix</keyword>
<dbReference type="AlphaFoldDB" id="A0A193QGS6"/>
<sequence>MILCSQIAFRHRLKPEQVQALKFPLPGGVLTASIGVVFLLFIIGLIGYFPTTRASLYVGAVWILLLLLGYRRVKTKRVAAS</sequence>
<dbReference type="EMBL" id="LN854557">
    <property type="protein sequence ID" value="CRL44384.1"/>
    <property type="molecule type" value="Genomic_DNA"/>
</dbReference>
<reference evidence="2 3" key="1">
    <citation type="submission" date="2015-05" db="EMBL/GenBank/DDBJ databases">
        <authorList>
            <person name="Goodhead I."/>
        </authorList>
    </citation>
    <scope>NUCLEOTIDE SEQUENCE [LARGE SCALE GENOMIC DNA]</scope>
    <source>
        <strain evidence="3">morsitans</strain>
    </source>
</reference>
<feature type="transmembrane region" description="Helical" evidence="1">
    <location>
        <begin position="21"/>
        <end position="48"/>
    </location>
</feature>
<name>A0A193QGS6_SODGM</name>
<dbReference type="Proteomes" id="UP000245838">
    <property type="component" value="Chromosome sggmmb4_Chromosome"/>
</dbReference>
<evidence type="ECO:0000256" key="1">
    <source>
        <dbReference type="SAM" id="Phobius"/>
    </source>
</evidence>